<comment type="caution">
    <text evidence="1">The sequence shown here is derived from an EMBL/GenBank/DDBJ whole genome shotgun (WGS) entry which is preliminary data.</text>
</comment>
<evidence type="ECO:0000313" key="1">
    <source>
        <dbReference type="EMBL" id="MDO5969784.1"/>
    </source>
</evidence>
<keyword evidence="2" id="KW-1185">Reference proteome</keyword>
<evidence type="ECO:0008006" key="3">
    <source>
        <dbReference type="Google" id="ProtNLM"/>
    </source>
</evidence>
<dbReference type="EMBL" id="JAUOEK010000090">
    <property type="protein sequence ID" value="MDO5969784.1"/>
    <property type="molecule type" value="Genomic_DNA"/>
</dbReference>
<dbReference type="RefSeq" id="WP_303277479.1">
    <property type="nucleotide sequence ID" value="NZ_JAUOEK010000090.1"/>
</dbReference>
<evidence type="ECO:0000313" key="2">
    <source>
        <dbReference type="Proteomes" id="UP001176883"/>
    </source>
</evidence>
<proteinExistence type="predicted"/>
<reference evidence="1" key="1">
    <citation type="submission" date="2023-07" db="EMBL/GenBank/DDBJ databases">
        <title>Two novel species in the genus Flavivirga.</title>
        <authorList>
            <person name="Kwon K."/>
        </authorList>
    </citation>
    <scope>NUCLEOTIDE SEQUENCE</scope>
    <source>
        <strain evidence="1">KCTC 52353</strain>
    </source>
</reference>
<sequence>MNLKYILLVIILALYINCIEKNEETKKDYEHEVLEKKVVLEEKTPKPSLDKEQFVISKEKLEGYKMKSNQHIGLIDQNDDVLDIGASGKIVYYPFGVKSFADSINIKQNNIFTKDTIDSLNENFRDYLLSFKESKIKIREYKKDYFPDGEDKLAEYHHQKQDLSVILEAKLYNSEIALIDNIRVGMSKEEFFAVIIGDYDDDLKRINTIILGDMIGNMSQFYKFKNDSLFEVVFKLEN</sequence>
<organism evidence="1 2">
    <name type="scientific">Flavivirga aquimarina</name>
    <dbReference type="NCBI Taxonomy" id="2027862"/>
    <lineage>
        <taxon>Bacteria</taxon>
        <taxon>Pseudomonadati</taxon>
        <taxon>Bacteroidota</taxon>
        <taxon>Flavobacteriia</taxon>
        <taxon>Flavobacteriales</taxon>
        <taxon>Flavobacteriaceae</taxon>
        <taxon>Flavivirga</taxon>
    </lineage>
</organism>
<dbReference type="Proteomes" id="UP001176883">
    <property type="component" value="Unassembled WGS sequence"/>
</dbReference>
<protein>
    <recommendedName>
        <fullName evidence="3">DUF4919 domain-containing protein</fullName>
    </recommendedName>
</protein>
<accession>A0ABT8W9H0</accession>
<gene>
    <name evidence="1" type="ORF">Q4Q35_08190</name>
</gene>
<name>A0ABT8W9H0_9FLAO</name>